<accession>A0ABW1GXM6</accession>
<protein>
    <recommendedName>
        <fullName evidence="3">Carbohydrate binding module (Family 6)</fullName>
    </recommendedName>
</protein>
<proteinExistence type="predicted"/>
<dbReference type="EMBL" id="JBHSQS010000001">
    <property type="protein sequence ID" value="MFC5922045.1"/>
    <property type="molecule type" value="Genomic_DNA"/>
</dbReference>
<evidence type="ECO:0008006" key="3">
    <source>
        <dbReference type="Google" id="ProtNLM"/>
    </source>
</evidence>
<dbReference type="Gene3D" id="2.60.120.260">
    <property type="entry name" value="Galactose-binding domain-like"/>
    <property type="match status" value="1"/>
</dbReference>
<name>A0ABW1GXM6_9ACTN</name>
<evidence type="ECO:0000313" key="2">
    <source>
        <dbReference type="Proteomes" id="UP001596226"/>
    </source>
</evidence>
<reference evidence="2" key="1">
    <citation type="journal article" date="2019" name="Int. J. Syst. Evol. Microbiol.">
        <title>The Global Catalogue of Microorganisms (GCM) 10K type strain sequencing project: providing services to taxonomists for standard genome sequencing and annotation.</title>
        <authorList>
            <consortium name="The Broad Institute Genomics Platform"/>
            <consortium name="The Broad Institute Genome Sequencing Center for Infectious Disease"/>
            <person name="Wu L."/>
            <person name="Ma J."/>
        </authorList>
    </citation>
    <scope>NUCLEOTIDE SEQUENCE [LARGE SCALE GENOMIC DNA]</scope>
    <source>
        <strain evidence="2">CGMCC 4.7144</strain>
    </source>
</reference>
<dbReference type="SUPFAM" id="SSF49785">
    <property type="entry name" value="Galactose-binding domain-like"/>
    <property type="match status" value="1"/>
</dbReference>
<evidence type="ECO:0000313" key="1">
    <source>
        <dbReference type="EMBL" id="MFC5922045.1"/>
    </source>
</evidence>
<keyword evidence="2" id="KW-1185">Reference proteome</keyword>
<gene>
    <name evidence="1" type="ORF">ACFQGL_01655</name>
</gene>
<dbReference type="RefSeq" id="WP_377504213.1">
    <property type="nucleotide sequence ID" value="NZ_JBHSQS010000001.1"/>
</dbReference>
<organism evidence="1 2">
    <name type="scientific">Micromonospora vulcania</name>
    <dbReference type="NCBI Taxonomy" id="1441873"/>
    <lineage>
        <taxon>Bacteria</taxon>
        <taxon>Bacillati</taxon>
        <taxon>Actinomycetota</taxon>
        <taxon>Actinomycetes</taxon>
        <taxon>Micromonosporales</taxon>
        <taxon>Micromonosporaceae</taxon>
        <taxon>Micromonospora</taxon>
    </lineage>
</organism>
<comment type="caution">
    <text evidence="1">The sequence shown here is derived from an EMBL/GenBank/DDBJ whole genome shotgun (WGS) entry which is preliminary data.</text>
</comment>
<dbReference type="InterPro" id="IPR008979">
    <property type="entry name" value="Galactose-bd-like_sf"/>
</dbReference>
<dbReference type="Proteomes" id="UP001596226">
    <property type="component" value="Unassembled WGS sequence"/>
</dbReference>
<sequence>MTSGAAGVRPSTTVPVDQPAGAHQLYLVFTAVPGGPTSGLVNLNWVEFTEG</sequence>